<dbReference type="PROSITE" id="PS51507">
    <property type="entry name" value="IRF_2"/>
    <property type="match status" value="1"/>
</dbReference>
<dbReference type="PANTHER" id="PTHR11949">
    <property type="entry name" value="INTERFERON REGULATORY FACTOR"/>
    <property type="match status" value="1"/>
</dbReference>
<protein>
    <submittedName>
        <fullName evidence="8">Interferon regulatory factor 8</fullName>
    </submittedName>
</protein>
<keyword evidence="6" id="KW-0539">Nucleus</keyword>
<keyword evidence="5" id="KW-0804">Transcription</keyword>
<dbReference type="FunFam" id="2.60.200.10:FF:000013">
    <property type="entry name" value="Interferon regulatory factor 8"/>
    <property type="match status" value="1"/>
</dbReference>
<dbReference type="InterPro" id="IPR001346">
    <property type="entry name" value="Interferon_reg_fact_DNA-bd_dom"/>
</dbReference>
<feature type="domain" description="IRF tryptophan pentad repeat" evidence="7">
    <location>
        <begin position="70"/>
        <end position="177"/>
    </location>
</feature>
<dbReference type="Pfam" id="PF00605">
    <property type="entry name" value="IRF"/>
    <property type="match status" value="1"/>
</dbReference>
<comment type="subcellular location">
    <subcellularLocation>
        <location evidence="1">Nucleus</location>
    </subcellularLocation>
</comment>
<evidence type="ECO:0000313" key="8">
    <source>
        <dbReference type="EMBL" id="KAK9392663.1"/>
    </source>
</evidence>
<dbReference type="InterPro" id="IPR019817">
    <property type="entry name" value="Interferon_reg_fac_CS"/>
</dbReference>
<dbReference type="FunFam" id="1.10.10.10:FF:000041">
    <property type="entry name" value="Interferon regulatory factor 4"/>
    <property type="match status" value="1"/>
</dbReference>
<dbReference type="AlphaFoldDB" id="A0AAW1ASG1"/>
<evidence type="ECO:0000256" key="5">
    <source>
        <dbReference type="ARBA" id="ARBA00023163"/>
    </source>
</evidence>
<dbReference type="PROSITE" id="PS00601">
    <property type="entry name" value="IRF_1"/>
    <property type="match status" value="1"/>
</dbReference>
<dbReference type="InterPro" id="IPR036388">
    <property type="entry name" value="WH-like_DNA-bd_sf"/>
</dbReference>
<dbReference type="PRINTS" id="PR00267">
    <property type="entry name" value="INTFRNREGFCT"/>
</dbReference>
<keyword evidence="4" id="KW-0010">Activator</keyword>
<dbReference type="InterPro" id="IPR017855">
    <property type="entry name" value="SMAD-like_dom_sf"/>
</dbReference>
<gene>
    <name evidence="8" type="ORF">NXF25_016752</name>
</gene>
<keyword evidence="9" id="KW-1185">Reference proteome</keyword>
<dbReference type="EMBL" id="JAOTOJ010000015">
    <property type="protein sequence ID" value="KAK9392663.1"/>
    <property type="molecule type" value="Genomic_DNA"/>
</dbReference>
<evidence type="ECO:0000313" key="9">
    <source>
        <dbReference type="Proteomes" id="UP001474421"/>
    </source>
</evidence>
<keyword evidence="2" id="KW-0805">Transcription regulation</keyword>
<name>A0AAW1ASG1_CROAD</name>
<reference evidence="8 9" key="1">
    <citation type="journal article" date="2024" name="Proc. Natl. Acad. Sci. U.S.A.">
        <title>The genetic regulatory architecture and epigenomic basis for age-related changes in rattlesnake venom.</title>
        <authorList>
            <person name="Hogan M.P."/>
            <person name="Holding M.L."/>
            <person name="Nystrom G.S."/>
            <person name="Colston T.J."/>
            <person name="Bartlett D.A."/>
            <person name="Mason A.J."/>
            <person name="Ellsworth S.A."/>
            <person name="Rautsaw R.M."/>
            <person name="Lawrence K.C."/>
            <person name="Strickland J.L."/>
            <person name="He B."/>
            <person name="Fraser P."/>
            <person name="Margres M.J."/>
            <person name="Gilbert D.M."/>
            <person name="Gibbs H.L."/>
            <person name="Parkinson C.L."/>
            <person name="Rokyta D.R."/>
        </authorList>
    </citation>
    <scope>NUCLEOTIDE SEQUENCE [LARGE SCALE GENOMIC DNA]</scope>
    <source>
        <strain evidence="8">DRR0105</strain>
    </source>
</reference>
<evidence type="ECO:0000256" key="4">
    <source>
        <dbReference type="ARBA" id="ARBA00023159"/>
    </source>
</evidence>
<proteinExistence type="predicted"/>
<evidence type="ECO:0000256" key="3">
    <source>
        <dbReference type="ARBA" id="ARBA00023125"/>
    </source>
</evidence>
<dbReference type="Pfam" id="PF10401">
    <property type="entry name" value="IRF-3"/>
    <property type="match status" value="1"/>
</dbReference>
<dbReference type="SUPFAM" id="SSF49879">
    <property type="entry name" value="SMAD/FHA domain"/>
    <property type="match status" value="1"/>
</dbReference>
<dbReference type="GO" id="GO:0000981">
    <property type="term" value="F:DNA-binding transcription factor activity, RNA polymerase II-specific"/>
    <property type="evidence" value="ECO:0007669"/>
    <property type="project" value="TreeGrafter"/>
</dbReference>
<dbReference type="SMART" id="SM00348">
    <property type="entry name" value="IRF"/>
    <property type="match status" value="1"/>
</dbReference>
<evidence type="ECO:0000259" key="7">
    <source>
        <dbReference type="PROSITE" id="PS51507"/>
    </source>
</evidence>
<evidence type="ECO:0000256" key="2">
    <source>
        <dbReference type="ARBA" id="ARBA00023015"/>
    </source>
</evidence>
<comment type="caution">
    <text evidence="8">The sequence shown here is derived from an EMBL/GenBank/DDBJ whole genome shotgun (WGS) entry which is preliminary data.</text>
</comment>
<dbReference type="Gene3D" id="1.10.10.10">
    <property type="entry name" value="Winged helix-like DNA-binding domain superfamily/Winged helix DNA-binding domain"/>
    <property type="match status" value="1"/>
</dbReference>
<dbReference type="SMART" id="SM01243">
    <property type="entry name" value="IRF-3"/>
    <property type="match status" value="1"/>
</dbReference>
<dbReference type="GO" id="GO:0045944">
    <property type="term" value="P:positive regulation of transcription by RNA polymerase II"/>
    <property type="evidence" value="ECO:0007669"/>
    <property type="project" value="UniProtKB-ARBA"/>
</dbReference>
<dbReference type="GO" id="GO:0002376">
    <property type="term" value="P:immune system process"/>
    <property type="evidence" value="ECO:0007669"/>
    <property type="project" value="TreeGrafter"/>
</dbReference>
<dbReference type="GO" id="GO:0000978">
    <property type="term" value="F:RNA polymerase II cis-regulatory region sequence-specific DNA binding"/>
    <property type="evidence" value="ECO:0007669"/>
    <property type="project" value="TreeGrafter"/>
</dbReference>
<dbReference type="InterPro" id="IPR019471">
    <property type="entry name" value="Interferon_reg_factor-3"/>
</dbReference>
<dbReference type="GO" id="GO:0005634">
    <property type="term" value="C:nucleus"/>
    <property type="evidence" value="ECO:0007669"/>
    <property type="project" value="UniProtKB-SubCell"/>
</dbReference>
<dbReference type="PANTHER" id="PTHR11949:SF7">
    <property type="entry name" value="INTERFERON REGULATORY FACTOR 8"/>
    <property type="match status" value="1"/>
</dbReference>
<evidence type="ECO:0000256" key="6">
    <source>
        <dbReference type="ARBA" id="ARBA00023242"/>
    </source>
</evidence>
<dbReference type="CDD" id="cd00103">
    <property type="entry name" value="IRF"/>
    <property type="match status" value="1"/>
</dbReference>
<dbReference type="Proteomes" id="UP001474421">
    <property type="component" value="Unassembled WGS sequence"/>
</dbReference>
<dbReference type="InterPro" id="IPR008984">
    <property type="entry name" value="SMAD_FHA_dom_sf"/>
</dbReference>
<accession>A0AAW1ASG1</accession>
<organism evidence="8 9">
    <name type="scientific">Crotalus adamanteus</name>
    <name type="common">Eastern diamondback rattlesnake</name>
    <dbReference type="NCBI Taxonomy" id="8729"/>
    <lineage>
        <taxon>Eukaryota</taxon>
        <taxon>Metazoa</taxon>
        <taxon>Chordata</taxon>
        <taxon>Craniata</taxon>
        <taxon>Vertebrata</taxon>
        <taxon>Euteleostomi</taxon>
        <taxon>Lepidosauria</taxon>
        <taxon>Squamata</taxon>
        <taxon>Bifurcata</taxon>
        <taxon>Unidentata</taxon>
        <taxon>Episquamata</taxon>
        <taxon>Toxicofera</taxon>
        <taxon>Serpentes</taxon>
        <taxon>Colubroidea</taxon>
        <taxon>Viperidae</taxon>
        <taxon>Crotalinae</taxon>
        <taxon>Crotalus</taxon>
    </lineage>
</organism>
<dbReference type="Gene3D" id="2.60.200.10">
    <property type="match status" value="1"/>
</dbReference>
<evidence type="ECO:0000256" key="1">
    <source>
        <dbReference type="ARBA" id="ARBA00004123"/>
    </source>
</evidence>
<sequence length="485" mass="55378">MPPALACHWPNDLLADALHLAGGIKVRGVAPPSASFGLSLRALRLAWRASHLAAAGAVQMWSRVCDRNGGRRLRQWLIEQIDSGMYPGLIWENEEKTMFRIPWKHAGKQDYNQEVDASIFKAWAIFKGKYKDGDKAEPATWKTRLRCALNKSPDFEEVTERSQLDISEPYKVYRIVPEEEQKCKLGMGTKCSLNEITDMDCNPSSIEELMKETPSAVEEYLGTIKRSPSPPQESSRNPPIPDWWMHQSNPALSLMTGFAAYEPLLAYSQMVINFYYGGKLVGSTTTSRPEGCRISLGEAPYCLDSLEHVQFPSAELISNERQRQITRKLFGHLERGVLLHCNKQGIFIKRLSQGRVFWSGNTMACKEKPNKLDRDEVVKIFDTNYFLRELHQYYNNQGRFPNSKVILCFGEEFPDAVPLRCKLILVEIEQLSIRQLVEEARKNETNAVGHSAGEEAHYDQMYRNYQDSCGPHQRPIFRENQQITV</sequence>
<dbReference type="SUPFAM" id="SSF46785">
    <property type="entry name" value="Winged helix' DNA-binding domain"/>
    <property type="match status" value="1"/>
</dbReference>
<keyword evidence="3" id="KW-0238">DNA-binding</keyword>
<dbReference type="InterPro" id="IPR036390">
    <property type="entry name" value="WH_DNA-bd_sf"/>
</dbReference>